<gene>
    <name evidence="1" type="ORF">EMB92_03470</name>
</gene>
<organism evidence="1 2">
    <name type="scientific">Bifidobacterium callitrichos</name>
    <dbReference type="NCBI Taxonomy" id="762209"/>
    <lineage>
        <taxon>Bacteria</taxon>
        <taxon>Bacillati</taxon>
        <taxon>Actinomycetota</taxon>
        <taxon>Actinomycetes</taxon>
        <taxon>Bifidobacteriales</taxon>
        <taxon>Bifidobacteriaceae</taxon>
        <taxon>Bifidobacterium</taxon>
    </lineage>
</organism>
<accession>A0A5M9ZEV2</accession>
<evidence type="ECO:0000313" key="1">
    <source>
        <dbReference type="EMBL" id="KAA8817616.1"/>
    </source>
</evidence>
<sequence length="236" mass="26435">MGDTTSNVNGHGPWTDNVVRPITPRQVMSGVVGGFDEALALMVLADDLAIAYVNRFLTEYRRRSGHLPYQFQSRIERELVEPTEVGDWDLKVALAAGYGLSDEAFDQLLAESDDWDLNIRMGAVTWDPEMDVERRPVMLGDERTSVSPESGKQSARWDVVFISQHCRILVRSDKDGATLSVRCEWPDHDGKYALVLRFLGGTEIRIDVVIVRGVWRKAGILNPDGALPIYCALSRM</sequence>
<comment type="caution">
    <text evidence="1">The sequence shown here is derived from an EMBL/GenBank/DDBJ whole genome shotgun (WGS) entry which is preliminary data.</text>
</comment>
<dbReference type="RefSeq" id="WP_150393766.1">
    <property type="nucleotide sequence ID" value="NZ_RZJP01000001.1"/>
</dbReference>
<dbReference type="Proteomes" id="UP000326060">
    <property type="component" value="Unassembled WGS sequence"/>
</dbReference>
<reference evidence="1 2" key="1">
    <citation type="journal article" date="2019" name="Syst. Appl. Microbiol.">
        <title>Characterization of Bifidobacterium species in feaces of the Egyptian fruit bat: Description of B. vespertilionis sp. nov. and B. rousetti sp. nov.</title>
        <authorList>
            <person name="Modesto M."/>
            <person name="Satti M."/>
            <person name="Watanabe K."/>
            <person name="Puglisi E."/>
            <person name="Morelli L."/>
            <person name="Huang C.-H."/>
            <person name="Liou J.-S."/>
            <person name="Miyashita M."/>
            <person name="Tamura T."/>
            <person name="Saito S."/>
            <person name="Mori K."/>
            <person name="Huang L."/>
            <person name="Sciavilla P."/>
            <person name="Sandri C."/>
            <person name="Spiezio C."/>
            <person name="Vitali F."/>
            <person name="Cavalieri D."/>
            <person name="Perpetuini G."/>
            <person name="Tofalo R."/>
            <person name="Bonetti A."/>
            <person name="Arita M."/>
            <person name="Mattarelli P."/>
        </authorList>
    </citation>
    <scope>NUCLEOTIDE SEQUENCE [LARGE SCALE GENOMIC DNA]</scope>
    <source>
        <strain evidence="1 2">RST27</strain>
    </source>
</reference>
<evidence type="ECO:0000313" key="2">
    <source>
        <dbReference type="Proteomes" id="UP000326060"/>
    </source>
</evidence>
<dbReference type="AlphaFoldDB" id="A0A5M9ZEV2"/>
<proteinExistence type="predicted"/>
<protein>
    <submittedName>
        <fullName evidence="1">Uncharacterized protein</fullName>
    </submittedName>
</protein>
<name>A0A5M9ZEV2_9BIFI</name>
<dbReference type="EMBL" id="RZJP01000001">
    <property type="protein sequence ID" value="KAA8817616.1"/>
    <property type="molecule type" value="Genomic_DNA"/>
</dbReference>